<dbReference type="GO" id="GO:0003676">
    <property type="term" value="F:nucleic acid binding"/>
    <property type="evidence" value="ECO:0007669"/>
    <property type="project" value="InterPro"/>
</dbReference>
<protein>
    <recommendedName>
        <fullName evidence="3">Tc1-like transposase DDE domain-containing protein</fullName>
    </recommendedName>
</protein>
<comment type="caution">
    <text evidence="1">The sequence shown here is derived from an EMBL/GenBank/DDBJ whole genome shotgun (WGS) entry which is preliminary data.</text>
</comment>
<proteinExistence type="predicted"/>
<dbReference type="Proteomes" id="UP000023152">
    <property type="component" value="Unassembled WGS sequence"/>
</dbReference>
<gene>
    <name evidence="1" type="ORF">RFI_20047</name>
</gene>
<keyword evidence="2" id="KW-1185">Reference proteome</keyword>
<evidence type="ECO:0008006" key="3">
    <source>
        <dbReference type="Google" id="ProtNLM"/>
    </source>
</evidence>
<dbReference type="Gene3D" id="3.30.420.10">
    <property type="entry name" value="Ribonuclease H-like superfamily/Ribonuclease H"/>
    <property type="match status" value="1"/>
</dbReference>
<reference evidence="1 2" key="1">
    <citation type="journal article" date="2013" name="Curr. Biol.">
        <title>The Genome of the Foraminiferan Reticulomyxa filosa.</title>
        <authorList>
            <person name="Glockner G."/>
            <person name="Hulsmann N."/>
            <person name="Schleicher M."/>
            <person name="Noegel A.A."/>
            <person name="Eichinger L."/>
            <person name="Gallinger C."/>
            <person name="Pawlowski J."/>
            <person name="Sierra R."/>
            <person name="Euteneuer U."/>
            <person name="Pillet L."/>
            <person name="Moustafa A."/>
            <person name="Platzer M."/>
            <person name="Groth M."/>
            <person name="Szafranski K."/>
            <person name="Schliwa M."/>
        </authorList>
    </citation>
    <scope>NUCLEOTIDE SEQUENCE [LARGE SCALE GENOMIC DNA]</scope>
</reference>
<evidence type="ECO:0000313" key="1">
    <source>
        <dbReference type="EMBL" id="ETO17278.1"/>
    </source>
</evidence>
<accession>X6MTH2</accession>
<dbReference type="OrthoDB" id="2753252at2759"/>
<dbReference type="EMBL" id="ASPP01016977">
    <property type="protein sequence ID" value="ETO17278.1"/>
    <property type="molecule type" value="Genomic_DNA"/>
</dbReference>
<evidence type="ECO:0000313" key="2">
    <source>
        <dbReference type="Proteomes" id="UP000023152"/>
    </source>
</evidence>
<dbReference type="AlphaFoldDB" id="X6MTH2"/>
<sequence>MVKTKKNENNEFPANSPDLNPIENLWWIVNTMIHKKGPFNITYEIWNQFEAECEKIEINICKTLIKSIPKKIQSIKILKNYKDLIKTKIIFKNHTIVDIFKKF</sequence>
<name>X6MTH2_RETFI</name>
<dbReference type="InterPro" id="IPR036397">
    <property type="entry name" value="RNaseH_sf"/>
</dbReference>
<organism evidence="1 2">
    <name type="scientific">Reticulomyxa filosa</name>
    <dbReference type="NCBI Taxonomy" id="46433"/>
    <lineage>
        <taxon>Eukaryota</taxon>
        <taxon>Sar</taxon>
        <taxon>Rhizaria</taxon>
        <taxon>Retaria</taxon>
        <taxon>Foraminifera</taxon>
        <taxon>Monothalamids</taxon>
        <taxon>Reticulomyxidae</taxon>
        <taxon>Reticulomyxa</taxon>
    </lineage>
</organism>